<evidence type="ECO:0000313" key="1">
    <source>
        <dbReference type="EMBL" id="CZR44076.1"/>
    </source>
</evidence>
<proteinExistence type="predicted"/>
<comment type="caution">
    <text evidence="1">The sequence shown here is derived from an EMBL/GenBank/DDBJ whole genome shotgun (WGS) entry which is preliminary data.</text>
</comment>
<sequence length="99" mass="10636">MILAQIHGGSSSSRTTKTVIPGMISLDLAAKVAMGDCALKCGRKFVGWVRDPKPKSEDGSELAERCLAPDQMAKRLALLEGLLGVNEEICRGVRGRRLV</sequence>
<name>A0A1L7VUK1_FUSPR</name>
<accession>A0A1L7VUK1</accession>
<dbReference type="RefSeq" id="XP_031084652.1">
    <property type="nucleotide sequence ID" value="XM_031218833.1"/>
</dbReference>
<evidence type="ECO:0000313" key="2">
    <source>
        <dbReference type="Proteomes" id="UP000183971"/>
    </source>
</evidence>
<gene>
    <name evidence="1" type="ORF">FPRO_13870</name>
</gene>
<keyword evidence="2" id="KW-1185">Reference proteome</keyword>
<dbReference type="AlphaFoldDB" id="A0A1L7VUK1"/>
<reference evidence="2" key="1">
    <citation type="journal article" date="2016" name="Genome Biol. Evol.">
        <title>Comparative 'omics' of the Fusarium fujikuroi species complex highlights differences in genetic potential and metabolite synthesis.</title>
        <authorList>
            <person name="Niehaus E.-M."/>
            <person name="Muensterkoetter M."/>
            <person name="Proctor R.H."/>
            <person name="Brown D.W."/>
            <person name="Sharon A."/>
            <person name="Idan Y."/>
            <person name="Oren-Young L."/>
            <person name="Sieber C.M."/>
            <person name="Novak O."/>
            <person name="Pencik A."/>
            <person name="Tarkowska D."/>
            <person name="Hromadova K."/>
            <person name="Freeman S."/>
            <person name="Maymon M."/>
            <person name="Elazar M."/>
            <person name="Youssef S.A."/>
            <person name="El-Shabrawy E.S.M."/>
            <person name="Shalaby A.B.A."/>
            <person name="Houterman P."/>
            <person name="Brock N.L."/>
            <person name="Burkhardt I."/>
            <person name="Tsavkelova E.A."/>
            <person name="Dickschat J.S."/>
            <person name="Galuszka P."/>
            <person name="Gueldener U."/>
            <person name="Tudzynski B."/>
        </authorList>
    </citation>
    <scope>NUCLEOTIDE SEQUENCE [LARGE SCALE GENOMIC DNA]</scope>
    <source>
        <strain evidence="2">ET1</strain>
    </source>
</reference>
<dbReference type="EMBL" id="FJOF01000008">
    <property type="protein sequence ID" value="CZR44076.1"/>
    <property type="molecule type" value="Genomic_DNA"/>
</dbReference>
<organism evidence="1 2">
    <name type="scientific">Fusarium proliferatum (strain ET1)</name>
    <name type="common">Orchid endophyte fungus</name>
    <dbReference type="NCBI Taxonomy" id="1227346"/>
    <lineage>
        <taxon>Eukaryota</taxon>
        <taxon>Fungi</taxon>
        <taxon>Dikarya</taxon>
        <taxon>Ascomycota</taxon>
        <taxon>Pezizomycotina</taxon>
        <taxon>Sordariomycetes</taxon>
        <taxon>Hypocreomycetidae</taxon>
        <taxon>Hypocreales</taxon>
        <taxon>Nectriaceae</taxon>
        <taxon>Fusarium</taxon>
        <taxon>Fusarium fujikuroi species complex</taxon>
    </lineage>
</organism>
<dbReference type="GeneID" id="42058729"/>
<dbReference type="Proteomes" id="UP000183971">
    <property type="component" value="Unassembled WGS sequence"/>
</dbReference>
<protein>
    <submittedName>
        <fullName evidence="1">Uncharacterized protein</fullName>
    </submittedName>
</protein>
<dbReference type="VEuPathDB" id="FungiDB:FPRO_13870"/>